<sequence>MKHLVSPLDFSVSELETLLTLAETIMDHPEDYAHHCAGKKLATLFFEPSTRTRLSFEAAMLELGGSVLSVSSAASSSASKGESIADTMRIVGNYADVIAMRHYQEGAAAQAVRYALCPVINAGDGGHLHPTQTLTDLLTIRRKKGRFEGLTIGLCGDLKYGRTVHSLIRAMMRYDGVRFVLVHPRELALPSYIENEMRAKGCAFEYYERLEDAMDKLDVLYMTRVQQERFADRDEYLRLRDSYILDCDKMRLAKDDMIVLHPLPRVNEIAPEVDDDPRACYFYQALCGKFVRMALIAALLETAGEKKLGVPARPLPANAAPTDRVCSNPTCVTQTEQGILRAAVKDGQIERCYYCEHEL</sequence>
<dbReference type="AlphaFoldDB" id="A0A9D2S117"/>
<dbReference type="Proteomes" id="UP000824209">
    <property type="component" value="Unassembled WGS sequence"/>
</dbReference>
<dbReference type="InterPro" id="IPR006131">
    <property type="entry name" value="Asp_carbamoyltransf_Asp/Orn-bd"/>
</dbReference>
<feature type="domain" description="Aspartate/ornithine carbamoyltransferase carbamoyl-P binding" evidence="9">
    <location>
        <begin position="2"/>
        <end position="141"/>
    </location>
</feature>
<dbReference type="EC" id="2.1.3.2" evidence="7"/>
<dbReference type="GO" id="GO:0004070">
    <property type="term" value="F:aspartate carbamoyltransferase activity"/>
    <property type="evidence" value="ECO:0007669"/>
    <property type="project" value="UniProtKB-UniRule"/>
</dbReference>
<evidence type="ECO:0000256" key="1">
    <source>
        <dbReference type="ARBA" id="ARBA00004852"/>
    </source>
</evidence>
<dbReference type="PANTHER" id="PTHR45753">
    <property type="entry name" value="ORNITHINE CARBAMOYLTRANSFERASE, MITOCHONDRIAL"/>
    <property type="match status" value="1"/>
</dbReference>
<feature type="binding site" evidence="7">
    <location>
        <position position="51"/>
    </location>
    <ligand>
        <name>carbamoyl phosphate</name>
        <dbReference type="ChEBI" id="CHEBI:58228"/>
    </ligand>
</feature>
<dbReference type="PRINTS" id="PR00100">
    <property type="entry name" value="AOTCASE"/>
</dbReference>
<keyword evidence="3 7" id="KW-0808">Transferase</keyword>
<feature type="domain" description="Aspartate/ornithine carbamoyltransferase Asp/Orn-binding" evidence="8">
    <location>
        <begin position="148"/>
        <end position="298"/>
    </location>
</feature>
<feature type="binding site" evidence="7">
    <location>
        <position position="80"/>
    </location>
    <ligand>
        <name>L-aspartate</name>
        <dbReference type="ChEBI" id="CHEBI:29991"/>
    </ligand>
</feature>
<dbReference type="PROSITE" id="PS00097">
    <property type="entry name" value="CARBAMOYLTRANSFERASE"/>
    <property type="match status" value="1"/>
</dbReference>
<feature type="binding site" evidence="7">
    <location>
        <position position="129"/>
    </location>
    <ligand>
        <name>carbamoyl phosphate</name>
        <dbReference type="ChEBI" id="CHEBI:58228"/>
    </ligand>
</feature>
<dbReference type="InterPro" id="IPR006132">
    <property type="entry name" value="Asp/Orn_carbamoyltranf_P-bd"/>
</dbReference>
<evidence type="ECO:0000256" key="6">
    <source>
        <dbReference type="ARBA" id="ARBA00048859"/>
    </source>
</evidence>
<dbReference type="SUPFAM" id="SSF57825">
    <property type="entry name" value="Aspartate carbamoyltransferase, Regulatory-chain, C-terminal domain"/>
    <property type="match status" value="1"/>
</dbReference>
<dbReference type="SUPFAM" id="SSF53671">
    <property type="entry name" value="Aspartate/ornithine carbamoyltransferase"/>
    <property type="match status" value="1"/>
</dbReference>
<evidence type="ECO:0000256" key="7">
    <source>
        <dbReference type="HAMAP-Rule" id="MF_00001"/>
    </source>
</evidence>
<dbReference type="Pfam" id="PF00185">
    <property type="entry name" value="OTCace"/>
    <property type="match status" value="1"/>
</dbReference>
<dbReference type="GO" id="GO:0006520">
    <property type="term" value="P:amino acid metabolic process"/>
    <property type="evidence" value="ECO:0007669"/>
    <property type="project" value="InterPro"/>
</dbReference>
<comment type="pathway">
    <text evidence="1 7">Pyrimidine metabolism; UMP biosynthesis via de novo pathway; (S)-dihydroorotate from bicarbonate: step 2/3.</text>
</comment>
<protein>
    <recommendedName>
        <fullName evidence="7">Aspartate carbamoyltransferase</fullName>
        <ecNumber evidence="7">2.1.3.2</ecNumber>
    </recommendedName>
    <alternativeName>
        <fullName evidence="7">Aspartate transcarbamylase</fullName>
        <shortName evidence="7">ATCase</shortName>
    </alternativeName>
</protein>
<accession>A0A9D2S117</accession>
<dbReference type="InterPro" id="IPR036901">
    <property type="entry name" value="Asp/Orn_carbamoylTrfase_sf"/>
</dbReference>
<gene>
    <name evidence="7 10" type="primary">pyrB</name>
    <name evidence="10" type="ORF">H9943_03100</name>
</gene>
<dbReference type="EMBL" id="DWYA01000031">
    <property type="protein sequence ID" value="HJB39366.1"/>
    <property type="molecule type" value="Genomic_DNA"/>
</dbReference>
<dbReference type="GO" id="GO:0006207">
    <property type="term" value="P:'de novo' pyrimidine nucleobase biosynthetic process"/>
    <property type="evidence" value="ECO:0007669"/>
    <property type="project" value="InterPro"/>
</dbReference>
<name>A0A9D2S117_9FIRM</name>
<dbReference type="Gene3D" id="3.40.50.1370">
    <property type="entry name" value="Aspartate/ornithine carbamoyltransferase"/>
    <property type="match status" value="2"/>
</dbReference>
<proteinExistence type="inferred from homology"/>
<dbReference type="PRINTS" id="PR00101">
    <property type="entry name" value="ATCASE"/>
</dbReference>
<dbReference type="HAMAP" id="MF_00001">
    <property type="entry name" value="Asp_carb_tr"/>
    <property type="match status" value="1"/>
</dbReference>
<organism evidence="10 11">
    <name type="scientific">Candidatus Ruthenibacterium avium</name>
    <dbReference type="NCBI Taxonomy" id="2838751"/>
    <lineage>
        <taxon>Bacteria</taxon>
        <taxon>Bacillati</taxon>
        <taxon>Bacillota</taxon>
        <taxon>Clostridia</taxon>
        <taxon>Eubacteriales</taxon>
        <taxon>Oscillospiraceae</taxon>
        <taxon>Ruthenibacterium</taxon>
    </lineage>
</organism>
<evidence type="ECO:0000259" key="8">
    <source>
        <dbReference type="Pfam" id="PF00185"/>
    </source>
</evidence>
<dbReference type="NCBIfam" id="NF002032">
    <property type="entry name" value="PRK00856.1"/>
    <property type="match status" value="1"/>
</dbReference>
<dbReference type="GO" id="GO:0016597">
    <property type="term" value="F:amino acid binding"/>
    <property type="evidence" value="ECO:0007669"/>
    <property type="project" value="InterPro"/>
</dbReference>
<keyword evidence="4 7" id="KW-0665">Pyrimidine biosynthesis</keyword>
<comment type="caution">
    <text evidence="10">The sequence shown here is derived from an EMBL/GenBank/DDBJ whole genome shotgun (WGS) entry which is preliminary data.</text>
</comment>
<feature type="binding site" evidence="7">
    <location>
        <position position="132"/>
    </location>
    <ligand>
        <name>carbamoyl phosphate</name>
        <dbReference type="ChEBI" id="CHEBI:58228"/>
    </ligand>
</feature>
<comment type="function">
    <text evidence="5 7">Catalyzes the condensation of carbamoyl phosphate and aspartate to form carbamoyl aspartate and inorganic phosphate, the committed step in the de novo pyrimidine nucleotide biosynthesis pathway.</text>
</comment>
<feature type="binding site" evidence="7">
    <location>
        <position position="101"/>
    </location>
    <ligand>
        <name>carbamoyl phosphate</name>
        <dbReference type="ChEBI" id="CHEBI:58228"/>
    </ligand>
</feature>
<comment type="catalytic activity">
    <reaction evidence="6 7">
        <text>carbamoyl phosphate + L-aspartate = N-carbamoyl-L-aspartate + phosphate + H(+)</text>
        <dbReference type="Rhea" id="RHEA:20013"/>
        <dbReference type="ChEBI" id="CHEBI:15378"/>
        <dbReference type="ChEBI" id="CHEBI:29991"/>
        <dbReference type="ChEBI" id="CHEBI:32814"/>
        <dbReference type="ChEBI" id="CHEBI:43474"/>
        <dbReference type="ChEBI" id="CHEBI:58228"/>
        <dbReference type="EC" id="2.1.3.2"/>
    </reaction>
</comment>
<evidence type="ECO:0000313" key="10">
    <source>
        <dbReference type="EMBL" id="HJB39366.1"/>
    </source>
</evidence>
<evidence type="ECO:0000256" key="2">
    <source>
        <dbReference type="ARBA" id="ARBA00008896"/>
    </source>
</evidence>
<reference evidence="10" key="2">
    <citation type="submission" date="2021-04" db="EMBL/GenBank/DDBJ databases">
        <authorList>
            <person name="Gilroy R."/>
        </authorList>
    </citation>
    <scope>NUCLEOTIDE SEQUENCE</scope>
    <source>
        <strain evidence="10">ChiBcec8-14828</strain>
    </source>
</reference>
<dbReference type="InterPro" id="IPR006130">
    <property type="entry name" value="Asp/Orn_carbamoylTrfase"/>
</dbReference>
<feature type="binding site" evidence="7">
    <location>
        <position position="162"/>
    </location>
    <ligand>
        <name>L-aspartate</name>
        <dbReference type="ChEBI" id="CHEBI:29991"/>
    </ligand>
</feature>
<dbReference type="InterPro" id="IPR036792">
    <property type="entry name" value="Asp_carbatrfase_reg_C_sf"/>
</dbReference>
<dbReference type="PANTHER" id="PTHR45753:SF6">
    <property type="entry name" value="ASPARTATE CARBAMOYLTRANSFERASE"/>
    <property type="match status" value="1"/>
</dbReference>
<dbReference type="NCBIfam" id="TIGR00670">
    <property type="entry name" value="asp_carb_tr"/>
    <property type="match status" value="1"/>
</dbReference>
<dbReference type="Pfam" id="PF02729">
    <property type="entry name" value="OTCace_N"/>
    <property type="match status" value="1"/>
</dbReference>
<feature type="binding site" evidence="7">
    <location>
        <position position="52"/>
    </location>
    <ligand>
        <name>carbamoyl phosphate</name>
        <dbReference type="ChEBI" id="CHEBI:58228"/>
    </ligand>
</feature>
<feature type="binding site" evidence="7">
    <location>
        <position position="263"/>
    </location>
    <ligand>
        <name>carbamoyl phosphate</name>
        <dbReference type="ChEBI" id="CHEBI:58228"/>
    </ligand>
</feature>
<feature type="binding site" evidence="7">
    <location>
        <position position="264"/>
    </location>
    <ligand>
        <name>carbamoyl phosphate</name>
        <dbReference type="ChEBI" id="CHEBI:58228"/>
    </ligand>
</feature>
<feature type="binding site" evidence="7">
    <location>
        <position position="224"/>
    </location>
    <ligand>
        <name>L-aspartate</name>
        <dbReference type="ChEBI" id="CHEBI:29991"/>
    </ligand>
</feature>
<evidence type="ECO:0000259" key="9">
    <source>
        <dbReference type="Pfam" id="PF02729"/>
    </source>
</evidence>
<evidence type="ECO:0000256" key="3">
    <source>
        <dbReference type="ARBA" id="ARBA00022679"/>
    </source>
</evidence>
<evidence type="ECO:0000256" key="5">
    <source>
        <dbReference type="ARBA" id="ARBA00043884"/>
    </source>
</evidence>
<comment type="subunit">
    <text evidence="7">Heterododecamer (2C3:3R2) of six catalytic PyrB chains organized as two trimers (C3), and six regulatory PyrI chains organized as three dimers (R2).</text>
</comment>
<dbReference type="InterPro" id="IPR002082">
    <property type="entry name" value="Asp_carbamoyltransf"/>
</dbReference>
<evidence type="ECO:0000313" key="11">
    <source>
        <dbReference type="Proteomes" id="UP000824209"/>
    </source>
</evidence>
<reference evidence="10" key="1">
    <citation type="journal article" date="2021" name="PeerJ">
        <title>Extensive microbial diversity within the chicken gut microbiome revealed by metagenomics and culture.</title>
        <authorList>
            <person name="Gilroy R."/>
            <person name="Ravi A."/>
            <person name="Getino M."/>
            <person name="Pursley I."/>
            <person name="Horton D.L."/>
            <person name="Alikhan N.F."/>
            <person name="Baker D."/>
            <person name="Gharbi K."/>
            <person name="Hall N."/>
            <person name="Watson M."/>
            <person name="Adriaenssens E.M."/>
            <person name="Foster-Nyarko E."/>
            <person name="Jarju S."/>
            <person name="Secka A."/>
            <person name="Antonio M."/>
            <person name="Oren A."/>
            <person name="Chaudhuri R.R."/>
            <person name="La Ragione R."/>
            <person name="Hildebrand F."/>
            <person name="Pallen M.J."/>
        </authorList>
    </citation>
    <scope>NUCLEOTIDE SEQUENCE</scope>
    <source>
        <strain evidence="10">ChiBcec8-14828</strain>
    </source>
</reference>
<dbReference type="FunFam" id="3.40.50.1370:FF:000002">
    <property type="entry name" value="Aspartate carbamoyltransferase 2"/>
    <property type="match status" value="1"/>
</dbReference>
<dbReference type="GO" id="GO:0044205">
    <property type="term" value="P:'de novo' UMP biosynthetic process"/>
    <property type="evidence" value="ECO:0007669"/>
    <property type="project" value="UniProtKB-UniRule"/>
</dbReference>
<comment type="similarity">
    <text evidence="2 7">Belongs to the aspartate/ornithine carbamoyltransferase superfamily. ATCase family.</text>
</comment>
<evidence type="ECO:0000256" key="4">
    <source>
        <dbReference type="ARBA" id="ARBA00022975"/>
    </source>
</evidence>